<comment type="caution">
    <text evidence="8">The sequence shown here is derived from an EMBL/GenBank/DDBJ whole genome shotgun (WGS) entry which is preliminary data.</text>
</comment>
<gene>
    <name evidence="8" type="ORF">HMPREF9710_03480</name>
</gene>
<keyword evidence="4 6" id="KW-1133">Transmembrane helix</keyword>
<dbReference type="SUPFAM" id="SSF103481">
    <property type="entry name" value="Multidrug resistance efflux transporter EmrE"/>
    <property type="match status" value="2"/>
</dbReference>
<evidence type="ECO:0000259" key="7">
    <source>
        <dbReference type="Pfam" id="PF00892"/>
    </source>
</evidence>
<comment type="similarity">
    <text evidence="2">Belongs to the EamA transporter family.</text>
</comment>
<feature type="transmembrane region" description="Helical" evidence="6">
    <location>
        <begin position="128"/>
        <end position="149"/>
    </location>
</feature>
<dbReference type="PANTHER" id="PTHR32322:SF2">
    <property type="entry name" value="EAMA DOMAIN-CONTAINING PROTEIN"/>
    <property type="match status" value="1"/>
</dbReference>
<dbReference type="HOGENOM" id="CLU_057295_0_1_4"/>
<reference evidence="8 9" key="1">
    <citation type="submission" date="2012-09" db="EMBL/GenBank/DDBJ databases">
        <title>The Genome Sequence of Massilia timonae CCUG 45783.</title>
        <authorList>
            <consortium name="The Broad Institute Genome Sequencing Platform"/>
            <person name="Earl A."/>
            <person name="Ward D."/>
            <person name="Feldgarden M."/>
            <person name="Gevers D."/>
            <person name="Huys G."/>
            <person name="Walker B."/>
            <person name="Young S.K."/>
            <person name="Zeng Q."/>
            <person name="Gargeya S."/>
            <person name="Fitzgerald M."/>
            <person name="Haas B."/>
            <person name="Abouelleil A."/>
            <person name="Alvarado L."/>
            <person name="Arachchi H.M."/>
            <person name="Berlin A.M."/>
            <person name="Chapman S.B."/>
            <person name="Goldberg J."/>
            <person name="Griggs A."/>
            <person name="Gujja S."/>
            <person name="Hansen M."/>
            <person name="Howarth C."/>
            <person name="Imamovic A."/>
            <person name="Larimer J."/>
            <person name="McCowen C."/>
            <person name="Montmayeur A."/>
            <person name="Murphy C."/>
            <person name="Neiman D."/>
            <person name="Pearson M."/>
            <person name="Priest M."/>
            <person name="Roberts A."/>
            <person name="Saif S."/>
            <person name="Shea T."/>
            <person name="Sisk P."/>
            <person name="Sykes S."/>
            <person name="Wortman J."/>
            <person name="Nusbaum C."/>
            <person name="Birren B."/>
        </authorList>
    </citation>
    <scope>NUCLEOTIDE SEQUENCE [LARGE SCALE GENOMIC DNA]</scope>
    <source>
        <strain evidence="8 9">CCUG 45783</strain>
    </source>
</reference>
<evidence type="ECO:0000256" key="6">
    <source>
        <dbReference type="SAM" id="Phobius"/>
    </source>
</evidence>
<dbReference type="InterPro" id="IPR050638">
    <property type="entry name" value="AA-Vitamin_Transporters"/>
</dbReference>
<dbReference type="AlphaFoldDB" id="K9DWG6"/>
<feature type="transmembrane region" description="Helical" evidence="6">
    <location>
        <begin position="184"/>
        <end position="202"/>
    </location>
</feature>
<dbReference type="Gene3D" id="1.10.3730.20">
    <property type="match status" value="1"/>
</dbReference>
<feature type="transmembrane region" description="Helical" evidence="6">
    <location>
        <begin position="155"/>
        <end position="172"/>
    </location>
</feature>
<dbReference type="Pfam" id="PF00892">
    <property type="entry name" value="EamA"/>
    <property type="match status" value="1"/>
</dbReference>
<evidence type="ECO:0000256" key="5">
    <source>
        <dbReference type="ARBA" id="ARBA00023136"/>
    </source>
</evidence>
<dbReference type="Proteomes" id="UP000009874">
    <property type="component" value="Unassembled WGS sequence"/>
</dbReference>
<dbReference type="GO" id="GO:0016020">
    <property type="term" value="C:membrane"/>
    <property type="evidence" value="ECO:0007669"/>
    <property type="project" value="UniProtKB-SubCell"/>
</dbReference>
<protein>
    <recommendedName>
        <fullName evidence="7">EamA domain-containing protein</fullName>
    </recommendedName>
</protein>
<dbReference type="InterPro" id="IPR037185">
    <property type="entry name" value="EmrE-like"/>
</dbReference>
<dbReference type="PANTHER" id="PTHR32322">
    <property type="entry name" value="INNER MEMBRANE TRANSPORTER"/>
    <property type="match status" value="1"/>
</dbReference>
<keyword evidence="9" id="KW-1185">Reference proteome</keyword>
<feature type="domain" description="EamA" evidence="7">
    <location>
        <begin position="154"/>
        <end position="283"/>
    </location>
</feature>
<dbReference type="PATRIC" id="fig|883126.3.peg.3508"/>
<feature type="transmembrane region" description="Helical" evidence="6">
    <location>
        <begin position="208"/>
        <end position="231"/>
    </location>
</feature>
<evidence type="ECO:0000256" key="2">
    <source>
        <dbReference type="ARBA" id="ARBA00007362"/>
    </source>
</evidence>
<feature type="transmembrane region" description="Helical" evidence="6">
    <location>
        <begin position="43"/>
        <end position="65"/>
    </location>
</feature>
<evidence type="ECO:0000256" key="4">
    <source>
        <dbReference type="ARBA" id="ARBA00022989"/>
    </source>
</evidence>
<keyword evidence="3 6" id="KW-0812">Transmembrane</keyword>
<feature type="transmembrane region" description="Helical" evidence="6">
    <location>
        <begin position="16"/>
        <end position="37"/>
    </location>
</feature>
<evidence type="ECO:0000313" key="9">
    <source>
        <dbReference type="Proteomes" id="UP000009874"/>
    </source>
</evidence>
<sequence>MNDQVNAHAATRAQGVAAPALAILGSLVSINAGAAWAKGLFPAVGSAGVVALRVGLSALILLAIVRPWRFKLRRADVPNLVIYGVMLGAMNLFIYRSFERIPLGIAVAIEVTGPLAVVILSSRHARDFLWVILAGAGLWLLLPTAAGSAPLDPIGIAYALAAAFCWAMYIVFGKRVSMLDGGQAVSWGLLAACVFVVPFGVTHAGGDLLAPAVLGGGLAVALLSSALPYTLEMKALKRLPRRVFGILVSAGPAVAALAGFLLLGERLTTLQWLAIALVTLACAGAAATADRR</sequence>
<comment type="subcellular location">
    <subcellularLocation>
        <location evidence="1">Membrane</location>
        <topology evidence="1">Multi-pass membrane protein</topology>
    </subcellularLocation>
</comment>
<dbReference type="InterPro" id="IPR000620">
    <property type="entry name" value="EamA_dom"/>
</dbReference>
<dbReference type="eggNOG" id="COG5006">
    <property type="taxonomic scope" value="Bacteria"/>
</dbReference>
<evidence type="ECO:0000313" key="8">
    <source>
        <dbReference type="EMBL" id="EKU81640.1"/>
    </source>
</evidence>
<accession>K9DWG6</accession>
<evidence type="ECO:0000256" key="1">
    <source>
        <dbReference type="ARBA" id="ARBA00004141"/>
    </source>
</evidence>
<organism evidence="8 9">
    <name type="scientific">Massilia timonae CCUG 45783</name>
    <dbReference type="NCBI Taxonomy" id="883126"/>
    <lineage>
        <taxon>Bacteria</taxon>
        <taxon>Pseudomonadati</taxon>
        <taxon>Pseudomonadota</taxon>
        <taxon>Betaproteobacteria</taxon>
        <taxon>Burkholderiales</taxon>
        <taxon>Oxalobacteraceae</taxon>
        <taxon>Telluria group</taxon>
        <taxon>Massilia</taxon>
    </lineage>
</organism>
<evidence type="ECO:0000256" key="3">
    <source>
        <dbReference type="ARBA" id="ARBA00022692"/>
    </source>
</evidence>
<name>K9DWG6_9BURK</name>
<feature type="transmembrane region" description="Helical" evidence="6">
    <location>
        <begin position="243"/>
        <end position="263"/>
    </location>
</feature>
<feature type="transmembrane region" description="Helical" evidence="6">
    <location>
        <begin position="269"/>
        <end position="289"/>
    </location>
</feature>
<feature type="transmembrane region" description="Helical" evidence="6">
    <location>
        <begin position="77"/>
        <end position="95"/>
    </location>
</feature>
<keyword evidence="5 6" id="KW-0472">Membrane</keyword>
<dbReference type="EMBL" id="AGZI01000041">
    <property type="protein sequence ID" value="EKU81640.1"/>
    <property type="molecule type" value="Genomic_DNA"/>
</dbReference>
<proteinExistence type="inferred from homology"/>
<feature type="transmembrane region" description="Helical" evidence="6">
    <location>
        <begin position="101"/>
        <end position="121"/>
    </location>
</feature>
<dbReference type="RefSeq" id="WP_005668498.1">
    <property type="nucleotide sequence ID" value="NZ_JH992924.1"/>
</dbReference>